<dbReference type="InterPro" id="IPR008920">
    <property type="entry name" value="TF_FadR/GntR_C"/>
</dbReference>
<dbReference type="PROSITE" id="PS50949">
    <property type="entry name" value="HTH_GNTR"/>
    <property type="match status" value="1"/>
</dbReference>
<proteinExistence type="predicted"/>
<dbReference type="Pfam" id="PF00392">
    <property type="entry name" value="GntR"/>
    <property type="match status" value="1"/>
</dbReference>
<keyword evidence="2 5" id="KW-0238">DNA-binding</keyword>
<dbReference type="GO" id="GO:0003677">
    <property type="term" value="F:DNA binding"/>
    <property type="evidence" value="ECO:0007669"/>
    <property type="project" value="UniProtKB-KW"/>
</dbReference>
<evidence type="ECO:0000313" key="6">
    <source>
        <dbReference type="Proteomes" id="UP000198440"/>
    </source>
</evidence>
<dbReference type="Gene3D" id="1.10.10.10">
    <property type="entry name" value="Winged helix-like DNA-binding domain superfamily/Winged helix DNA-binding domain"/>
    <property type="match status" value="1"/>
</dbReference>
<dbReference type="SMART" id="SM00345">
    <property type="entry name" value="HTH_GNTR"/>
    <property type="match status" value="1"/>
</dbReference>
<evidence type="ECO:0000256" key="1">
    <source>
        <dbReference type="ARBA" id="ARBA00023015"/>
    </source>
</evidence>
<dbReference type="PANTHER" id="PTHR43537:SF45">
    <property type="entry name" value="GNTR FAMILY REGULATORY PROTEIN"/>
    <property type="match status" value="1"/>
</dbReference>
<gene>
    <name evidence="5" type="ORF">SAMN04488078_106913</name>
</gene>
<evidence type="ECO:0000313" key="5">
    <source>
        <dbReference type="EMBL" id="SNT20325.1"/>
    </source>
</evidence>
<protein>
    <submittedName>
        <fullName evidence="5">DNA-binding transcriptional regulator, GntR family</fullName>
    </submittedName>
</protein>
<accession>A0A239KQK0</accession>
<keyword evidence="3" id="KW-0804">Transcription</keyword>
<dbReference type="SUPFAM" id="SSF46785">
    <property type="entry name" value="Winged helix' DNA-binding domain"/>
    <property type="match status" value="1"/>
</dbReference>
<dbReference type="PANTHER" id="PTHR43537">
    <property type="entry name" value="TRANSCRIPTIONAL REGULATOR, GNTR FAMILY"/>
    <property type="match status" value="1"/>
</dbReference>
<evidence type="ECO:0000256" key="2">
    <source>
        <dbReference type="ARBA" id="ARBA00023125"/>
    </source>
</evidence>
<dbReference type="GO" id="GO:0003700">
    <property type="term" value="F:DNA-binding transcription factor activity"/>
    <property type="evidence" value="ECO:0007669"/>
    <property type="project" value="InterPro"/>
</dbReference>
<dbReference type="SUPFAM" id="SSF48008">
    <property type="entry name" value="GntR ligand-binding domain-like"/>
    <property type="match status" value="1"/>
</dbReference>
<dbReference type="Proteomes" id="UP000198440">
    <property type="component" value="Unassembled WGS sequence"/>
</dbReference>
<organism evidence="5 6">
    <name type="scientific">Antarctobacter heliothermus</name>
    <dbReference type="NCBI Taxonomy" id="74033"/>
    <lineage>
        <taxon>Bacteria</taxon>
        <taxon>Pseudomonadati</taxon>
        <taxon>Pseudomonadota</taxon>
        <taxon>Alphaproteobacteria</taxon>
        <taxon>Rhodobacterales</taxon>
        <taxon>Roseobacteraceae</taxon>
        <taxon>Antarctobacter</taxon>
    </lineage>
</organism>
<sequence>MASDTGRDAGKTPTGARGDGAAIRVYDELRREIISFERAPGSVLSRATLEKQYAVSQTPIREALQMLDQDGLVQVFPQSRTVVSRIDVQQLNETHFLRVAVEVEVAWRLAVSPSEDLVARARAIVQMQKALMGATDQSELFHDLDRTFHRTLFDAVGVGTIQQMLARRLGHLLRCQQLDLPSKGKMAMIVSDHEAILNAIASGDQTAATEAVRRHLSGTINRVDALRAKHPDFFTDGKTWPVWTTADWAEIGSGE</sequence>
<dbReference type="Gene3D" id="1.20.120.530">
    <property type="entry name" value="GntR ligand-binding domain-like"/>
    <property type="match status" value="1"/>
</dbReference>
<reference evidence="5 6" key="1">
    <citation type="submission" date="2017-06" db="EMBL/GenBank/DDBJ databases">
        <authorList>
            <person name="Kim H.J."/>
            <person name="Triplett B.A."/>
        </authorList>
    </citation>
    <scope>NUCLEOTIDE SEQUENCE [LARGE SCALE GENOMIC DNA]</scope>
    <source>
        <strain evidence="5 6">DSM 11445</strain>
    </source>
</reference>
<dbReference type="InterPro" id="IPR036390">
    <property type="entry name" value="WH_DNA-bd_sf"/>
</dbReference>
<dbReference type="AlphaFoldDB" id="A0A239KQK0"/>
<name>A0A239KQK0_9RHOB</name>
<dbReference type="OrthoDB" id="8638122at2"/>
<dbReference type="Pfam" id="PF07729">
    <property type="entry name" value="FCD"/>
    <property type="match status" value="1"/>
</dbReference>
<evidence type="ECO:0000259" key="4">
    <source>
        <dbReference type="PROSITE" id="PS50949"/>
    </source>
</evidence>
<dbReference type="InterPro" id="IPR011711">
    <property type="entry name" value="GntR_C"/>
</dbReference>
<dbReference type="InterPro" id="IPR000524">
    <property type="entry name" value="Tscrpt_reg_HTH_GntR"/>
</dbReference>
<dbReference type="EMBL" id="FZON01000069">
    <property type="protein sequence ID" value="SNT20325.1"/>
    <property type="molecule type" value="Genomic_DNA"/>
</dbReference>
<dbReference type="RefSeq" id="WP_089280067.1">
    <property type="nucleotide sequence ID" value="NZ_FZON01000069.1"/>
</dbReference>
<dbReference type="SMART" id="SM00895">
    <property type="entry name" value="FCD"/>
    <property type="match status" value="1"/>
</dbReference>
<dbReference type="InterPro" id="IPR036388">
    <property type="entry name" value="WH-like_DNA-bd_sf"/>
</dbReference>
<evidence type="ECO:0000256" key="3">
    <source>
        <dbReference type="ARBA" id="ARBA00023163"/>
    </source>
</evidence>
<keyword evidence="1" id="KW-0805">Transcription regulation</keyword>
<feature type="domain" description="HTH gntR-type" evidence="4">
    <location>
        <begin position="19"/>
        <end position="86"/>
    </location>
</feature>